<dbReference type="EMBL" id="JAVRIC010000003">
    <property type="protein sequence ID" value="MDT0496290.1"/>
    <property type="molecule type" value="Genomic_DNA"/>
</dbReference>
<comment type="caution">
    <text evidence="2">The sequence shown here is derived from an EMBL/GenBank/DDBJ whole genome shotgun (WGS) entry which is preliminary data.</text>
</comment>
<dbReference type="GO" id="GO:0004519">
    <property type="term" value="F:endonuclease activity"/>
    <property type="evidence" value="ECO:0007669"/>
    <property type="project" value="UniProtKB-KW"/>
</dbReference>
<dbReference type="Pfam" id="PF03372">
    <property type="entry name" value="Exo_endo_phos"/>
    <property type="match status" value="1"/>
</dbReference>
<dbReference type="RefSeq" id="WP_311363684.1">
    <property type="nucleotide sequence ID" value="NZ_JAVRIC010000003.1"/>
</dbReference>
<name>A0ABU2WEK7_9GAMM</name>
<keyword evidence="3" id="KW-1185">Reference proteome</keyword>
<dbReference type="Gene3D" id="3.60.10.10">
    <property type="entry name" value="Endonuclease/exonuclease/phosphatase"/>
    <property type="match status" value="1"/>
</dbReference>
<protein>
    <submittedName>
        <fullName evidence="2">Endonuclease/exonuclease/phosphatase family protein</fullName>
    </submittedName>
</protein>
<dbReference type="SUPFAM" id="SSF56219">
    <property type="entry name" value="DNase I-like"/>
    <property type="match status" value="1"/>
</dbReference>
<sequence>MSSDATQTSFRLLTLNLHKGFNWLNRKFVLHQLRDAVREVSADVVCLQEVLGQHEEHSTRYENWPSAPQYEFLADTIWGEFAYGRNAVYPGGHHGNAVLSKFPIRQHHNFDVSVAGSESRGLLHCTLELPGLDLDTHVVCAHLGLRETHRQHQLQLLGKLADERVPPGAPLIVAGDFNDWRVRAHQPLSREAGLREAFVELHGRAARSFPSRWPMLRLDRVYYRDARIRRANILSDKPWSRLSDHAALCVEVEI</sequence>
<dbReference type="InterPro" id="IPR051916">
    <property type="entry name" value="GPI-anchor_lipid_remodeler"/>
</dbReference>
<evidence type="ECO:0000313" key="2">
    <source>
        <dbReference type="EMBL" id="MDT0496290.1"/>
    </source>
</evidence>
<keyword evidence="2" id="KW-0540">Nuclease</keyword>
<keyword evidence="2" id="KW-0378">Hydrolase</keyword>
<gene>
    <name evidence="2" type="ORF">RM530_02765</name>
</gene>
<keyword evidence="2" id="KW-0255">Endonuclease</keyword>
<proteinExistence type="predicted"/>
<dbReference type="Proteomes" id="UP001254608">
    <property type="component" value="Unassembled WGS sequence"/>
</dbReference>
<dbReference type="InterPro" id="IPR036691">
    <property type="entry name" value="Endo/exonu/phosph_ase_sf"/>
</dbReference>
<accession>A0ABU2WEK7</accession>
<dbReference type="PANTHER" id="PTHR14859:SF15">
    <property type="entry name" value="ENDONUCLEASE_EXONUCLEASE_PHOSPHATASE DOMAIN-CONTAINING PROTEIN"/>
    <property type="match status" value="1"/>
</dbReference>
<reference evidence="2 3" key="1">
    <citation type="submission" date="2023-09" db="EMBL/GenBank/DDBJ databases">
        <authorList>
            <person name="Rey-Velasco X."/>
        </authorList>
    </citation>
    <scope>NUCLEOTIDE SEQUENCE [LARGE SCALE GENOMIC DNA]</scope>
    <source>
        <strain evidence="2 3">W345</strain>
    </source>
</reference>
<evidence type="ECO:0000259" key="1">
    <source>
        <dbReference type="Pfam" id="PF03372"/>
    </source>
</evidence>
<feature type="domain" description="Endonuclease/exonuclease/phosphatase" evidence="1">
    <location>
        <begin position="13"/>
        <end position="245"/>
    </location>
</feature>
<organism evidence="2 3">
    <name type="scientific">Banduia mediterranea</name>
    <dbReference type="NCBI Taxonomy" id="3075609"/>
    <lineage>
        <taxon>Bacteria</taxon>
        <taxon>Pseudomonadati</taxon>
        <taxon>Pseudomonadota</taxon>
        <taxon>Gammaproteobacteria</taxon>
        <taxon>Nevskiales</taxon>
        <taxon>Algiphilaceae</taxon>
        <taxon>Banduia</taxon>
    </lineage>
</organism>
<evidence type="ECO:0000313" key="3">
    <source>
        <dbReference type="Proteomes" id="UP001254608"/>
    </source>
</evidence>
<dbReference type="PANTHER" id="PTHR14859">
    <property type="entry name" value="CALCOFLUOR WHITE HYPERSENSITIVE PROTEIN PRECURSOR"/>
    <property type="match status" value="1"/>
</dbReference>
<dbReference type="InterPro" id="IPR005135">
    <property type="entry name" value="Endo/exonuclease/phosphatase"/>
</dbReference>